<dbReference type="Gene3D" id="2.40.33.20">
    <property type="entry name" value="PK beta-barrel domain-like"/>
    <property type="match status" value="1"/>
</dbReference>
<feature type="domain" description="MOSC" evidence="2">
    <location>
        <begin position="124"/>
        <end position="284"/>
    </location>
</feature>
<dbReference type="Pfam" id="PF03473">
    <property type="entry name" value="MOSC"/>
    <property type="match status" value="1"/>
</dbReference>
<keyword evidence="4" id="KW-1185">Reference proteome</keyword>
<proteinExistence type="predicted"/>
<protein>
    <submittedName>
        <fullName evidence="3">MOSC domain-containing protein</fullName>
    </submittedName>
</protein>
<dbReference type="PANTHER" id="PTHR36930">
    <property type="entry name" value="METAL-SULFUR CLUSTER BIOSYNTHESIS PROTEINS YUAD-RELATED"/>
    <property type="match status" value="1"/>
</dbReference>
<dbReference type="InterPro" id="IPR052716">
    <property type="entry name" value="MOSC_domain"/>
</dbReference>
<dbReference type="InterPro" id="IPR011037">
    <property type="entry name" value="Pyrv_Knase-like_insert_dom_sf"/>
</dbReference>
<dbReference type="EMBL" id="JACJSK010000059">
    <property type="protein sequence ID" value="MBD2547147.1"/>
    <property type="molecule type" value="Genomic_DNA"/>
</dbReference>
<evidence type="ECO:0000313" key="3">
    <source>
        <dbReference type="EMBL" id="MBD2547147.1"/>
    </source>
</evidence>
<comment type="caution">
    <text evidence="3">The sequence shown here is derived from an EMBL/GenBank/DDBJ whole genome shotgun (WGS) entry which is preliminary data.</text>
</comment>
<sequence length="284" mass="30779">MSQATVTQLFIHPIKGLTPQGCDSPPPKRGQASGSASRHRAVLLAGHGIKGDRAMALMFVDTEGIASPETLPWQSKKYFAVQNDWPGLARLKCTYDPENAELRVSIGQSSSPLLVAATNTSQGRAAISAFFTGYLAGLKPTEKARHPQHSPVQLVGTGTGETRYSDRQSGHISIISQATMDEISRCIGAELDIRRFRPNIVVDGVAPWSEFDWVGKELYLGESRIVVSARIGRCVNIEVNPETGDRDLPLCRLLTEHFGHLQTGVVAEVISGGNIQIGDRLEIV</sequence>
<dbReference type="InterPro" id="IPR005302">
    <property type="entry name" value="MoCF_Sase_C"/>
</dbReference>
<evidence type="ECO:0000259" key="2">
    <source>
        <dbReference type="PROSITE" id="PS51340"/>
    </source>
</evidence>
<feature type="region of interest" description="Disordered" evidence="1">
    <location>
        <begin position="16"/>
        <end position="38"/>
    </location>
</feature>
<evidence type="ECO:0000313" key="4">
    <source>
        <dbReference type="Proteomes" id="UP000641954"/>
    </source>
</evidence>
<reference evidence="3 4" key="1">
    <citation type="journal article" date="2020" name="ISME J.">
        <title>Comparative genomics reveals insights into cyanobacterial evolution and habitat adaptation.</title>
        <authorList>
            <person name="Chen M.Y."/>
            <person name="Teng W.K."/>
            <person name="Zhao L."/>
            <person name="Hu C.X."/>
            <person name="Zhou Y.K."/>
            <person name="Han B.P."/>
            <person name="Song L.R."/>
            <person name="Shu W.S."/>
        </authorList>
    </citation>
    <scope>NUCLEOTIDE SEQUENCE [LARGE SCALE GENOMIC DNA]</scope>
    <source>
        <strain evidence="3 4">FACHB-1370</strain>
    </source>
</reference>
<dbReference type="RefSeq" id="WP_054467732.1">
    <property type="nucleotide sequence ID" value="NZ_JACJSK010000059.1"/>
</dbReference>
<name>A0ABR8EL25_9CYAN</name>
<dbReference type="SUPFAM" id="SSF50800">
    <property type="entry name" value="PK beta-barrel domain-like"/>
    <property type="match status" value="1"/>
</dbReference>
<organism evidence="3 4">
    <name type="scientific">Planktothricoides raciborskii FACHB-1370</name>
    <dbReference type="NCBI Taxonomy" id="2949576"/>
    <lineage>
        <taxon>Bacteria</taxon>
        <taxon>Bacillati</taxon>
        <taxon>Cyanobacteriota</taxon>
        <taxon>Cyanophyceae</taxon>
        <taxon>Oscillatoriophycideae</taxon>
        <taxon>Oscillatoriales</taxon>
        <taxon>Oscillatoriaceae</taxon>
        <taxon>Planktothricoides</taxon>
    </lineage>
</organism>
<evidence type="ECO:0000256" key="1">
    <source>
        <dbReference type="SAM" id="MobiDB-lite"/>
    </source>
</evidence>
<dbReference type="PROSITE" id="PS51340">
    <property type="entry name" value="MOSC"/>
    <property type="match status" value="1"/>
</dbReference>
<gene>
    <name evidence="3" type="ORF">H6G72_25640</name>
</gene>
<dbReference type="PANTHER" id="PTHR36930:SF1">
    <property type="entry name" value="MOSC DOMAIN-CONTAINING PROTEIN"/>
    <property type="match status" value="1"/>
</dbReference>
<accession>A0ABR8EL25</accession>
<dbReference type="Proteomes" id="UP000641954">
    <property type="component" value="Unassembled WGS sequence"/>
</dbReference>